<reference evidence="1 2" key="1">
    <citation type="journal article" date="2020" name="Genomics">
        <title>Complete, high-quality genomes from long-read metagenomic sequencing of two wolf lichen thalli reveals enigmatic genome architecture.</title>
        <authorList>
            <person name="McKenzie S.K."/>
            <person name="Walston R.F."/>
            <person name="Allen J.L."/>
        </authorList>
    </citation>
    <scope>NUCLEOTIDE SEQUENCE [LARGE SCALE GENOMIC DNA]</scope>
    <source>
        <strain evidence="1">WasteWater1</strain>
    </source>
</reference>
<comment type="caution">
    <text evidence="1">The sequence shown here is derived from an EMBL/GenBank/DDBJ whole genome shotgun (WGS) entry which is preliminary data.</text>
</comment>
<dbReference type="GeneID" id="59331108"/>
<evidence type="ECO:0000313" key="2">
    <source>
        <dbReference type="Proteomes" id="UP000593566"/>
    </source>
</evidence>
<organism evidence="1 2">
    <name type="scientific">Letharia lupina</name>
    <dbReference type="NCBI Taxonomy" id="560253"/>
    <lineage>
        <taxon>Eukaryota</taxon>
        <taxon>Fungi</taxon>
        <taxon>Dikarya</taxon>
        <taxon>Ascomycota</taxon>
        <taxon>Pezizomycotina</taxon>
        <taxon>Lecanoromycetes</taxon>
        <taxon>OSLEUM clade</taxon>
        <taxon>Lecanoromycetidae</taxon>
        <taxon>Lecanorales</taxon>
        <taxon>Lecanorineae</taxon>
        <taxon>Parmeliaceae</taxon>
        <taxon>Letharia</taxon>
    </lineage>
</organism>
<proteinExistence type="predicted"/>
<sequence length="222" mass="25053">MSAQIFDSSPPRHIAQKFSFKHTRLIFTGTNTGRKTTCPPSIKANSTRFLCLKETILIPKWAGVNALAGKYNIPVLKEFKFKIGKSACDFFHSREIINAIFENTPDSDLGLRNTVVSRCANARNLEKCLNEEGLATVIRKHGNFGLGMLQEVVMKHNSELEKQKQGVKTRAIELRLAVGSLLDDATHLHIPGKEDSQKDFERAYEALERLEQKLWECLDVLI</sequence>
<evidence type="ECO:0000313" key="1">
    <source>
        <dbReference type="EMBL" id="KAF6221015.1"/>
    </source>
</evidence>
<dbReference type="Proteomes" id="UP000593566">
    <property type="component" value="Unassembled WGS sequence"/>
</dbReference>
<protein>
    <submittedName>
        <fullName evidence="1">Uncharacterized protein</fullName>
    </submittedName>
</protein>
<dbReference type="EMBL" id="JACCJB010000015">
    <property type="protein sequence ID" value="KAF6221015.1"/>
    <property type="molecule type" value="Genomic_DNA"/>
</dbReference>
<accession>A0A8H6FAA3</accession>
<dbReference type="RefSeq" id="XP_037150450.1">
    <property type="nucleotide sequence ID" value="XM_037293621.1"/>
</dbReference>
<gene>
    <name evidence="1" type="ORF">HO133_002696</name>
</gene>
<name>A0A8H6FAA3_9LECA</name>
<keyword evidence="2" id="KW-1185">Reference proteome</keyword>
<dbReference type="AlphaFoldDB" id="A0A8H6FAA3"/>